<organism evidence="2">
    <name type="scientific">viral metagenome</name>
    <dbReference type="NCBI Taxonomy" id="1070528"/>
    <lineage>
        <taxon>unclassified sequences</taxon>
        <taxon>metagenomes</taxon>
        <taxon>organismal metagenomes</taxon>
    </lineage>
</organism>
<reference evidence="2" key="1">
    <citation type="submission" date="2020-03" db="EMBL/GenBank/DDBJ databases">
        <title>The deep terrestrial virosphere.</title>
        <authorList>
            <person name="Holmfeldt K."/>
            <person name="Nilsson E."/>
            <person name="Simone D."/>
            <person name="Lopez-Fernandez M."/>
            <person name="Wu X."/>
            <person name="de Brujin I."/>
            <person name="Lundin D."/>
            <person name="Andersson A."/>
            <person name="Bertilsson S."/>
            <person name="Dopson M."/>
        </authorList>
    </citation>
    <scope>NUCLEOTIDE SEQUENCE</scope>
    <source>
        <strain evidence="1">MM415A02286</strain>
        <strain evidence="2">MM415B04417</strain>
    </source>
</reference>
<dbReference type="EMBL" id="MT142041">
    <property type="protein sequence ID" value="QJA73630.1"/>
    <property type="molecule type" value="Genomic_DNA"/>
</dbReference>
<protein>
    <submittedName>
        <fullName evidence="2">Uncharacterized protein</fullName>
    </submittedName>
</protein>
<evidence type="ECO:0000313" key="2">
    <source>
        <dbReference type="EMBL" id="QJA92915.1"/>
    </source>
</evidence>
<gene>
    <name evidence="1" type="ORF">MM415A02286_0003</name>
    <name evidence="2" type="ORF">MM415B04417_0003</name>
</gene>
<dbReference type="EMBL" id="MT143107">
    <property type="protein sequence ID" value="QJA92915.1"/>
    <property type="molecule type" value="Genomic_DNA"/>
</dbReference>
<accession>A0A6M3LJ49</accession>
<evidence type="ECO:0000313" key="1">
    <source>
        <dbReference type="EMBL" id="QJA73630.1"/>
    </source>
</evidence>
<sequence length="72" mass="8085">MANYSTELTLGELLSSTNEVIKRHSMGILKQLQKPQTLYCDKCKTNTPYYADVEINTGDIITVCGNCRKTLI</sequence>
<proteinExistence type="predicted"/>
<name>A0A6M3LJ49_9ZZZZ</name>
<dbReference type="AlphaFoldDB" id="A0A6M3LJ49"/>